<reference evidence="1" key="1">
    <citation type="submission" date="2023-10" db="EMBL/GenBank/DDBJ databases">
        <authorList>
            <person name="Chen Y."/>
            <person name="Shah S."/>
            <person name="Dougan E. K."/>
            <person name="Thang M."/>
            <person name="Chan C."/>
        </authorList>
    </citation>
    <scope>NUCLEOTIDE SEQUENCE [LARGE SCALE GENOMIC DNA]</scope>
</reference>
<accession>A0ABN9X5J6</accession>
<evidence type="ECO:0000313" key="2">
    <source>
        <dbReference type="Proteomes" id="UP001189429"/>
    </source>
</evidence>
<protein>
    <submittedName>
        <fullName evidence="1">Uncharacterized protein</fullName>
    </submittedName>
</protein>
<comment type="caution">
    <text evidence="1">The sequence shown here is derived from an EMBL/GenBank/DDBJ whole genome shotgun (WGS) entry which is preliminary data.</text>
</comment>
<evidence type="ECO:0000313" key="1">
    <source>
        <dbReference type="EMBL" id="CAK0894609.1"/>
    </source>
</evidence>
<dbReference type="Proteomes" id="UP001189429">
    <property type="component" value="Unassembled WGS sequence"/>
</dbReference>
<keyword evidence="2" id="KW-1185">Reference proteome</keyword>
<dbReference type="EMBL" id="CAUYUJ010019925">
    <property type="protein sequence ID" value="CAK0894609.1"/>
    <property type="molecule type" value="Genomic_DNA"/>
</dbReference>
<name>A0ABN9X5J6_9DINO</name>
<sequence length="254" mass="27672">MERFFPTLYSFQAEGAGAEERELFGPLVGATEAYVEELPLPECTVSFDSWQRPGGVSTVFLSDVLGRIEASRFSHAFVRPAGTTCVHIPRKAAAERRSAGRVGCATPAWRPGAPGVPEFDHARSAQRDAVGGRRNDMCAPTERLSPCRNARGGQRIGTGAALYSFSCSPSFRGKHGGKCRSDTCVPRWVGGFWRGQRVVFGLHLPPRAVYIGIRTDIIFACMYLVGWNRRGELEHLCLAACWTHKGASGSNLSP</sequence>
<organism evidence="1 2">
    <name type="scientific">Prorocentrum cordatum</name>
    <dbReference type="NCBI Taxonomy" id="2364126"/>
    <lineage>
        <taxon>Eukaryota</taxon>
        <taxon>Sar</taxon>
        <taxon>Alveolata</taxon>
        <taxon>Dinophyceae</taxon>
        <taxon>Prorocentrales</taxon>
        <taxon>Prorocentraceae</taxon>
        <taxon>Prorocentrum</taxon>
    </lineage>
</organism>
<gene>
    <name evidence="1" type="ORF">PCOR1329_LOCUS73618</name>
</gene>
<proteinExistence type="predicted"/>